<reference evidence="1" key="1">
    <citation type="submission" date="2022-05" db="EMBL/GenBank/DDBJ databases">
        <authorList>
            <person name="Okamura Y."/>
        </authorList>
    </citation>
    <scope>NUCLEOTIDE SEQUENCE</scope>
</reference>
<proteinExistence type="predicted"/>
<sequence length="81" mass="9372">MRPLIILLNYEHILLKAFPISIWSGYIQFLPRFEIPIGLMKPLQQEQARARATVWEEKISKLPEGSRAPTCCLHGVEKRLS</sequence>
<dbReference type="AlphaFoldDB" id="A0A9P0XIC7"/>
<protein>
    <submittedName>
        <fullName evidence="1">Uncharacterized protein</fullName>
    </submittedName>
</protein>
<organism evidence="1 2">
    <name type="scientific">Pieris brassicae</name>
    <name type="common">White butterfly</name>
    <name type="synonym">Large white butterfly</name>
    <dbReference type="NCBI Taxonomy" id="7116"/>
    <lineage>
        <taxon>Eukaryota</taxon>
        <taxon>Metazoa</taxon>
        <taxon>Ecdysozoa</taxon>
        <taxon>Arthropoda</taxon>
        <taxon>Hexapoda</taxon>
        <taxon>Insecta</taxon>
        <taxon>Pterygota</taxon>
        <taxon>Neoptera</taxon>
        <taxon>Endopterygota</taxon>
        <taxon>Lepidoptera</taxon>
        <taxon>Glossata</taxon>
        <taxon>Ditrysia</taxon>
        <taxon>Papilionoidea</taxon>
        <taxon>Pieridae</taxon>
        <taxon>Pierinae</taxon>
        <taxon>Pieris</taxon>
    </lineage>
</organism>
<name>A0A9P0XIC7_PIEBR</name>
<keyword evidence="2" id="KW-1185">Reference proteome</keyword>
<gene>
    <name evidence="1" type="ORF">PIBRA_LOCUS12047</name>
</gene>
<dbReference type="EMBL" id="CALOZG010000059">
    <property type="protein sequence ID" value="CAH4036212.1"/>
    <property type="molecule type" value="Genomic_DNA"/>
</dbReference>
<evidence type="ECO:0000313" key="2">
    <source>
        <dbReference type="Proteomes" id="UP001152562"/>
    </source>
</evidence>
<accession>A0A9P0XIC7</accession>
<comment type="caution">
    <text evidence="1">The sequence shown here is derived from an EMBL/GenBank/DDBJ whole genome shotgun (WGS) entry which is preliminary data.</text>
</comment>
<dbReference type="Proteomes" id="UP001152562">
    <property type="component" value="Unassembled WGS sequence"/>
</dbReference>
<evidence type="ECO:0000313" key="1">
    <source>
        <dbReference type="EMBL" id="CAH4036212.1"/>
    </source>
</evidence>